<sequence>MAPVNDKSARPDASRGHFQRSLGLRLVFATLGFCAFFTLITVSVRSWVEWGDHVKLMNQDLALIEQVYQRTLSKAIWEMDQESLEAHLESAIQVESVGRVVLKQIAAQGDPIVMTRIRTGWKPSRFAPTRQLTLTYEPFVGAREDIGELILYGDENILFTEMKKEIFNISVLQVIQCLLIASLILLLFNRSVTVHVSRIARHLARLTPENLREPLQLDRPAQRDDELSALEQGINQLQDNLSGYLDRQYSYEQELAAHRDRLAERVRERTAELESLSVAQQVVLSLSHRLIHAPYEKLDAFQQSCLAEVAQRLGARHALWYQRTSNNLCFELFMQWRCAEVNAPPRQLEGVRLVHLDVALDAGAPVIANSWKALTELLTPYGAKPFLILQAEAIAFVPVGRGEEDLGFLVFTKASAVEAWRADECALMAMTAQMLLHSARHKAQLNDILQSQQALRLANAQLEELSRSDSLTGLPNRRHFDEVKEIELRRAQRSGQPLSVLLCDVDFFKRYNDTYGHAVGDQCLRQVAQTMRASIARAGDVVARIGGEEFAVILPATDAAAALSLAERLRLAVIDQAIPHTASSVAEHITLSIGQATLEPGETATFEALLELADRALYQAKAAGRNQIVSYTLKEFS</sequence>
<accession>A0A562QDH6</accession>
<keyword evidence="9" id="KW-1185">Reference proteome</keyword>
<dbReference type="PROSITE" id="PS50885">
    <property type="entry name" value="HAMP"/>
    <property type="match status" value="1"/>
</dbReference>
<evidence type="ECO:0000256" key="2">
    <source>
        <dbReference type="ARBA" id="ARBA00004533"/>
    </source>
</evidence>
<dbReference type="EC" id="2.7.7.65" evidence="3"/>
<feature type="transmembrane region" description="Helical" evidence="5">
    <location>
        <begin position="166"/>
        <end position="188"/>
    </location>
</feature>
<feature type="transmembrane region" description="Helical" evidence="5">
    <location>
        <begin position="26"/>
        <end position="48"/>
    </location>
</feature>
<organism evidence="8 9">
    <name type="scientific">Pseudomonas duriflava</name>
    <dbReference type="NCBI Taxonomy" id="459528"/>
    <lineage>
        <taxon>Bacteria</taxon>
        <taxon>Pseudomonadati</taxon>
        <taxon>Pseudomonadota</taxon>
        <taxon>Gammaproteobacteria</taxon>
        <taxon>Pseudomonadales</taxon>
        <taxon>Pseudomonadaceae</taxon>
        <taxon>Pseudomonas</taxon>
    </lineage>
</organism>
<keyword evidence="5" id="KW-0472">Membrane</keyword>
<dbReference type="GO" id="GO:1902201">
    <property type="term" value="P:negative regulation of bacterial-type flagellum-dependent cell motility"/>
    <property type="evidence" value="ECO:0007669"/>
    <property type="project" value="TreeGrafter"/>
</dbReference>
<comment type="subcellular location">
    <subcellularLocation>
        <location evidence="2">Cell inner membrane</location>
    </subcellularLocation>
</comment>
<dbReference type="RefSeq" id="WP_145140705.1">
    <property type="nucleotide sequence ID" value="NZ_VLKY01000005.1"/>
</dbReference>
<dbReference type="InterPro" id="IPR043128">
    <property type="entry name" value="Rev_trsase/Diguanyl_cyclase"/>
</dbReference>
<name>A0A562QDH6_9PSED</name>
<dbReference type="InterPro" id="IPR050469">
    <property type="entry name" value="Diguanylate_Cyclase"/>
</dbReference>
<dbReference type="InterPro" id="IPR029787">
    <property type="entry name" value="Nucleotide_cyclase"/>
</dbReference>
<gene>
    <name evidence="8" type="ORF">IQ22_01705</name>
</gene>
<keyword evidence="5" id="KW-1133">Transmembrane helix</keyword>
<dbReference type="EMBL" id="VLKY01000005">
    <property type="protein sequence ID" value="TWI54802.1"/>
    <property type="molecule type" value="Genomic_DNA"/>
</dbReference>
<evidence type="ECO:0000256" key="1">
    <source>
        <dbReference type="ARBA" id="ARBA00001946"/>
    </source>
</evidence>
<dbReference type="PANTHER" id="PTHR45138">
    <property type="entry name" value="REGULATORY COMPONENTS OF SENSORY TRANSDUCTION SYSTEM"/>
    <property type="match status" value="1"/>
</dbReference>
<dbReference type="GO" id="GO:0007165">
    <property type="term" value="P:signal transduction"/>
    <property type="evidence" value="ECO:0007669"/>
    <property type="project" value="InterPro"/>
</dbReference>
<comment type="cofactor">
    <cofactor evidence="1">
        <name>Mg(2+)</name>
        <dbReference type="ChEBI" id="CHEBI:18420"/>
    </cofactor>
</comment>
<keyword evidence="5" id="KW-0812">Transmembrane</keyword>
<dbReference type="SMART" id="SM00304">
    <property type="entry name" value="HAMP"/>
    <property type="match status" value="1"/>
</dbReference>
<dbReference type="AlphaFoldDB" id="A0A562QDH6"/>
<dbReference type="SMART" id="SM00267">
    <property type="entry name" value="GGDEF"/>
    <property type="match status" value="1"/>
</dbReference>
<evidence type="ECO:0000259" key="6">
    <source>
        <dbReference type="PROSITE" id="PS50885"/>
    </source>
</evidence>
<dbReference type="Gene3D" id="6.10.340.10">
    <property type="match status" value="1"/>
</dbReference>
<dbReference type="InterPro" id="IPR000160">
    <property type="entry name" value="GGDEF_dom"/>
</dbReference>
<reference evidence="8 9" key="1">
    <citation type="journal article" date="2015" name="Stand. Genomic Sci.">
        <title>Genomic Encyclopedia of Bacterial and Archaeal Type Strains, Phase III: the genomes of soil and plant-associated and newly described type strains.</title>
        <authorList>
            <person name="Whitman W.B."/>
            <person name="Woyke T."/>
            <person name="Klenk H.P."/>
            <person name="Zhou Y."/>
            <person name="Lilburn T.G."/>
            <person name="Beck B.J."/>
            <person name="De Vos P."/>
            <person name="Vandamme P."/>
            <person name="Eisen J.A."/>
            <person name="Garrity G."/>
            <person name="Hugenholtz P."/>
            <person name="Kyrpides N.C."/>
        </authorList>
    </citation>
    <scope>NUCLEOTIDE SEQUENCE [LARGE SCALE GENOMIC DNA]</scope>
    <source>
        <strain evidence="8 9">CGMCC 1.6858</strain>
    </source>
</reference>
<dbReference type="PANTHER" id="PTHR45138:SF9">
    <property type="entry name" value="DIGUANYLATE CYCLASE DGCM-RELATED"/>
    <property type="match status" value="1"/>
</dbReference>
<comment type="caution">
    <text evidence="8">The sequence shown here is derived from an EMBL/GenBank/DDBJ whole genome shotgun (WGS) entry which is preliminary data.</text>
</comment>
<dbReference type="OrthoDB" id="9812260at2"/>
<evidence type="ECO:0000256" key="3">
    <source>
        <dbReference type="ARBA" id="ARBA00012528"/>
    </source>
</evidence>
<evidence type="ECO:0000259" key="7">
    <source>
        <dbReference type="PROSITE" id="PS50887"/>
    </source>
</evidence>
<evidence type="ECO:0000313" key="8">
    <source>
        <dbReference type="EMBL" id="TWI54802.1"/>
    </source>
</evidence>
<dbReference type="GO" id="GO:0043709">
    <property type="term" value="P:cell adhesion involved in single-species biofilm formation"/>
    <property type="evidence" value="ECO:0007669"/>
    <property type="project" value="TreeGrafter"/>
</dbReference>
<feature type="domain" description="GGDEF" evidence="7">
    <location>
        <begin position="496"/>
        <end position="633"/>
    </location>
</feature>
<dbReference type="GO" id="GO:0052621">
    <property type="term" value="F:diguanylate cyclase activity"/>
    <property type="evidence" value="ECO:0007669"/>
    <property type="project" value="UniProtKB-EC"/>
</dbReference>
<dbReference type="Proteomes" id="UP000316905">
    <property type="component" value="Unassembled WGS sequence"/>
</dbReference>
<comment type="catalytic activity">
    <reaction evidence="4">
        <text>2 GTP = 3',3'-c-di-GMP + 2 diphosphate</text>
        <dbReference type="Rhea" id="RHEA:24898"/>
        <dbReference type="ChEBI" id="CHEBI:33019"/>
        <dbReference type="ChEBI" id="CHEBI:37565"/>
        <dbReference type="ChEBI" id="CHEBI:58805"/>
        <dbReference type="EC" id="2.7.7.65"/>
    </reaction>
</comment>
<dbReference type="Pfam" id="PF00990">
    <property type="entry name" value="GGDEF"/>
    <property type="match status" value="1"/>
</dbReference>
<proteinExistence type="predicted"/>
<dbReference type="PROSITE" id="PS50887">
    <property type="entry name" value="GGDEF"/>
    <property type="match status" value="1"/>
</dbReference>
<dbReference type="SUPFAM" id="SSF55073">
    <property type="entry name" value="Nucleotide cyclase"/>
    <property type="match status" value="1"/>
</dbReference>
<dbReference type="GO" id="GO:0005886">
    <property type="term" value="C:plasma membrane"/>
    <property type="evidence" value="ECO:0007669"/>
    <property type="project" value="UniProtKB-SubCell"/>
</dbReference>
<evidence type="ECO:0000313" key="9">
    <source>
        <dbReference type="Proteomes" id="UP000316905"/>
    </source>
</evidence>
<evidence type="ECO:0000256" key="4">
    <source>
        <dbReference type="ARBA" id="ARBA00034247"/>
    </source>
</evidence>
<evidence type="ECO:0000256" key="5">
    <source>
        <dbReference type="SAM" id="Phobius"/>
    </source>
</evidence>
<dbReference type="Gene3D" id="3.30.70.270">
    <property type="match status" value="1"/>
</dbReference>
<dbReference type="InterPro" id="IPR003660">
    <property type="entry name" value="HAMP_dom"/>
</dbReference>
<dbReference type="FunFam" id="3.30.70.270:FF:000001">
    <property type="entry name" value="Diguanylate cyclase domain protein"/>
    <property type="match status" value="1"/>
</dbReference>
<dbReference type="NCBIfam" id="TIGR00254">
    <property type="entry name" value="GGDEF"/>
    <property type="match status" value="1"/>
</dbReference>
<protein>
    <recommendedName>
        <fullName evidence="3">diguanylate cyclase</fullName>
        <ecNumber evidence="3">2.7.7.65</ecNumber>
    </recommendedName>
</protein>
<feature type="domain" description="HAMP" evidence="6">
    <location>
        <begin position="190"/>
        <end position="246"/>
    </location>
</feature>
<dbReference type="CDD" id="cd01949">
    <property type="entry name" value="GGDEF"/>
    <property type="match status" value="1"/>
</dbReference>